<protein>
    <submittedName>
        <fullName evidence="3">Phosphatidylinositol N-acetylglucosaminyltransferase subunit gpi1</fullName>
    </submittedName>
</protein>
<dbReference type="PANTHER" id="PTHR21329">
    <property type="entry name" value="PHOSPHATIDYLINOSITOL N-ACETYLGLUCOSAMINYLTRANSFERASE SUBUNIT Q-RELATED"/>
    <property type="match status" value="1"/>
</dbReference>
<dbReference type="GO" id="GO:0005783">
    <property type="term" value="C:endoplasmic reticulum"/>
    <property type="evidence" value="ECO:0007669"/>
    <property type="project" value="TreeGrafter"/>
</dbReference>
<dbReference type="GO" id="GO:0016757">
    <property type="term" value="F:glycosyltransferase activity"/>
    <property type="evidence" value="ECO:0007669"/>
    <property type="project" value="UniProtKB-KW"/>
</dbReference>
<sequence length="409" mass="46271">MNVTLQQINSAYMIEQAVHAKAKNLLRRRARSRSMSEAVRESAVDLSIKVRSKVAITVSMVWPMIQPFTIRPLIVLLFVLRAIVEFSLWVLNWRFPAWAFNGIAIKDMTTTGQQIDLRLQQACFWPWQYFMAKKRAWTNTSITRAQYISFYNSMWLVANDIIIGVAFGSFLISNNQYMAEVLQRYVKDYTIDSISAVLEWLTSKNEYPAGLKLNPELNPFLGQLFKWLIELWADFIISLAPMVPIAINLIGLSGAFGATMALIKDPDRLPGGLRLEVCPERFFFDRATPLRWVVSSLRSVSTEYPSQAPTYQNDSGRPGPQLGDMGGGVASASGLLRHRSADGSQGSYHQSTRMSASPSIYDSHLPYSQQTPLHFGHQGFLASSEGEHSMEHERFPRSTSYLFLSLTRH</sequence>
<evidence type="ECO:0000256" key="2">
    <source>
        <dbReference type="SAM" id="Phobius"/>
    </source>
</evidence>
<dbReference type="AlphaFoldDB" id="A0AAD4D3H7"/>
<accession>A0AAD4D3H7</accession>
<keyword evidence="4" id="KW-1185">Reference proteome</keyword>
<gene>
    <name evidence="3" type="primary">GPI1</name>
    <name evidence="3" type="ORF">BGZ95_004454</name>
</gene>
<dbReference type="EMBL" id="JAAAIL010002109">
    <property type="protein sequence ID" value="KAG0260424.1"/>
    <property type="molecule type" value="Genomic_DNA"/>
</dbReference>
<proteinExistence type="predicted"/>
<keyword evidence="2" id="KW-0812">Transmembrane</keyword>
<feature type="compositionally biased region" description="Polar residues" evidence="1">
    <location>
        <begin position="342"/>
        <end position="363"/>
    </location>
</feature>
<dbReference type="Pfam" id="PF05024">
    <property type="entry name" value="Gpi1"/>
    <property type="match status" value="1"/>
</dbReference>
<feature type="transmembrane region" description="Helical" evidence="2">
    <location>
        <begin position="154"/>
        <end position="172"/>
    </location>
</feature>
<keyword evidence="2" id="KW-1133">Transmembrane helix</keyword>
<keyword evidence="3" id="KW-0328">Glycosyltransferase</keyword>
<feature type="region of interest" description="Disordered" evidence="1">
    <location>
        <begin position="305"/>
        <end position="363"/>
    </location>
</feature>
<dbReference type="InterPro" id="IPR007720">
    <property type="entry name" value="PigQ/GPI1"/>
</dbReference>
<evidence type="ECO:0000313" key="4">
    <source>
        <dbReference type="Proteomes" id="UP001194580"/>
    </source>
</evidence>
<keyword evidence="3" id="KW-0808">Transferase</keyword>
<name>A0AAD4D3H7_9FUNG</name>
<feature type="transmembrane region" description="Helical" evidence="2">
    <location>
        <begin position="235"/>
        <end position="263"/>
    </location>
</feature>
<feature type="transmembrane region" description="Helical" evidence="2">
    <location>
        <begin position="70"/>
        <end position="91"/>
    </location>
</feature>
<keyword evidence="2" id="KW-0472">Membrane</keyword>
<dbReference type="GO" id="GO:0006506">
    <property type="term" value="P:GPI anchor biosynthetic process"/>
    <property type="evidence" value="ECO:0007669"/>
    <property type="project" value="InterPro"/>
</dbReference>
<comment type="caution">
    <text evidence="3">The sequence shown here is derived from an EMBL/GenBank/DDBJ whole genome shotgun (WGS) entry which is preliminary data.</text>
</comment>
<dbReference type="Proteomes" id="UP001194580">
    <property type="component" value="Unassembled WGS sequence"/>
</dbReference>
<reference evidence="3" key="1">
    <citation type="journal article" date="2020" name="Fungal Divers.">
        <title>Resolving the Mortierellaceae phylogeny through synthesis of multi-gene phylogenetics and phylogenomics.</title>
        <authorList>
            <person name="Vandepol N."/>
            <person name="Liber J."/>
            <person name="Desiro A."/>
            <person name="Na H."/>
            <person name="Kennedy M."/>
            <person name="Barry K."/>
            <person name="Grigoriev I.V."/>
            <person name="Miller A.N."/>
            <person name="O'Donnell K."/>
            <person name="Stajich J.E."/>
            <person name="Bonito G."/>
        </authorList>
    </citation>
    <scope>NUCLEOTIDE SEQUENCE</scope>
    <source>
        <strain evidence="3">NRRL 28262</strain>
    </source>
</reference>
<feature type="compositionally biased region" description="Polar residues" evidence="1">
    <location>
        <begin position="305"/>
        <end position="315"/>
    </location>
</feature>
<dbReference type="PANTHER" id="PTHR21329:SF3">
    <property type="entry name" value="PHOSPHATIDYLINOSITOL N-ACETYLGLUCOSAMINYLTRANSFERASE SUBUNIT Q"/>
    <property type="match status" value="1"/>
</dbReference>
<evidence type="ECO:0000256" key="1">
    <source>
        <dbReference type="SAM" id="MobiDB-lite"/>
    </source>
</evidence>
<evidence type="ECO:0000313" key="3">
    <source>
        <dbReference type="EMBL" id="KAG0260424.1"/>
    </source>
</evidence>
<dbReference type="GO" id="GO:0016020">
    <property type="term" value="C:membrane"/>
    <property type="evidence" value="ECO:0007669"/>
    <property type="project" value="InterPro"/>
</dbReference>
<organism evidence="3 4">
    <name type="scientific">Linnemannia exigua</name>
    <dbReference type="NCBI Taxonomy" id="604196"/>
    <lineage>
        <taxon>Eukaryota</taxon>
        <taxon>Fungi</taxon>
        <taxon>Fungi incertae sedis</taxon>
        <taxon>Mucoromycota</taxon>
        <taxon>Mortierellomycotina</taxon>
        <taxon>Mortierellomycetes</taxon>
        <taxon>Mortierellales</taxon>
        <taxon>Mortierellaceae</taxon>
        <taxon>Linnemannia</taxon>
    </lineage>
</organism>